<protein>
    <submittedName>
        <fullName evidence="2">Uncharacterized protein</fullName>
    </submittedName>
</protein>
<proteinExistence type="predicted"/>
<evidence type="ECO:0000256" key="1">
    <source>
        <dbReference type="SAM" id="MobiDB-lite"/>
    </source>
</evidence>
<reference evidence="2 3" key="1">
    <citation type="submission" date="2020-07" db="EMBL/GenBank/DDBJ databases">
        <title>Thermogemmata thermophila gen. nov., sp. nov., a novel moderate thermophilic planctomycete from a Kamchatka hot spring.</title>
        <authorList>
            <person name="Elcheninov A.G."/>
            <person name="Podosokorskaya O.A."/>
            <person name="Kovaleva O.L."/>
            <person name="Novikov A."/>
            <person name="Bonch-Osmolovskaya E.A."/>
            <person name="Toshchakov S.V."/>
            <person name="Kublanov I.V."/>
        </authorList>
    </citation>
    <scope>NUCLEOTIDE SEQUENCE [LARGE SCALE GENOMIC DNA]</scope>
    <source>
        <strain evidence="2 3">2918</strain>
    </source>
</reference>
<evidence type="ECO:0000313" key="3">
    <source>
        <dbReference type="Proteomes" id="UP000542342"/>
    </source>
</evidence>
<name>A0A7V8VCX6_9BACT</name>
<dbReference type="Proteomes" id="UP000542342">
    <property type="component" value="Unassembled WGS sequence"/>
</dbReference>
<comment type="caution">
    <text evidence="2">The sequence shown here is derived from an EMBL/GenBank/DDBJ whole genome shotgun (WGS) entry which is preliminary data.</text>
</comment>
<accession>A0A7V8VCX6</accession>
<evidence type="ECO:0000313" key="2">
    <source>
        <dbReference type="EMBL" id="MBA2225690.1"/>
    </source>
</evidence>
<organism evidence="2 3">
    <name type="scientific">Thermogemmata fonticola</name>
    <dbReference type="NCBI Taxonomy" id="2755323"/>
    <lineage>
        <taxon>Bacteria</taxon>
        <taxon>Pseudomonadati</taxon>
        <taxon>Planctomycetota</taxon>
        <taxon>Planctomycetia</taxon>
        <taxon>Gemmatales</taxon>
        <taxon>Gemmataceae</taxon>
        <taxon>Thermogemmata</taxon>
    </lineage>
</organism>
<dbReference type="RefSeq" id="WP_194537089.1">
    <property type="nucleotide sequence ID" value="NZ_JACEFB010000002.1"/>
</dbReference>
<dbReference type="AlphaFoldDB" id="A0A7V8VCX6"/>
<dbReference type="EMBL" id="JACEFB010000002">
    <property type="protein sequence ID" value="MBA2225690.1"/>
    <property type="molecule type" value="Genomic_DNA"/>
</dbReference>
<gene>
    <name evidence="2" type="ORF">H0921_05880</name>
</gene>
<sequence>MISTRTPAPIPLTLCGTETGKTLDGSGKTSTRPATTLERQRSAAEIRQMLRDIAWVLHWTQRVKRELAAECMPCTSEAIPADKDGMPADLPA</sequence>
<feature type="region of interest" description="Disordered" evidence="1">
    <location>
        <begin position="1"/>
        <end position="40"/>
    </location>
</feature>
<keyword evidence="3" id="KW-1185">Reference proteome</keyword>